<dbReference type="InterPro" id="IPR018948">
    <property type="entry name" value="GTP-bd_TrmE_N"/>
</dbReference>
<evidence type="ECO:0000256" key="4">
    <source>
        <dbReference type="ARBA" id="ARBA00022741"/>
    </source>
</evidence>
<dbReference type="CDD" id="cd14858">
    <property type="entry name" value="TrmE_N"/>
    <property type="match status" value="1"/>
</dbReference>
<evidence type="ECO:0000256" key="2">
    <source>
        <dbReference type="ARBA" id="ARBA00011043"/>
    </source>
</evidence>
<evidence type="ECO:0000313" key="7">
    <source>
        <dbReference type="EMBL" id="SVB03252.1"/>
    </source>
</evidence>
<dbReference type="InterPro" id="IPR025867">
    <property type="entry name" value="MnmE_helical"/>
</dbReference>
<dbReference type="GO" id="GO:0002098">
    <property type="term" value="P:tRNA wobble uridine modification"/>
    <property type="evidence" value="ECO:0007669"/>
    <property type="project" value="TreeGrafter"/>
</dbReference>
<dbReference type="HAMAP" id="MF_00379">
    <property type="entry name" value="GTPase_MnmE"/>
    <property type="match status" value="1"/>
</dbReference>
<dbReference type="GO" id="GO:0005739">
    <property type="term" value="C:mitochondrion"/>
    <property type="evidence" value="ECO:0007669"/>
    <property type="project" value="UniProtKB-SubCell"/>
</dbReference>
<dbReference type="Pfam" id="PF12631">
    <property type="entry name" value="MnmE_helical"/>
    <property type="match status" value="1"/>
</dbReference>
<dbReference type="InterPro" id="IPR027266">
    <property type="entry name" value="TrmE/GcvT-like"/>
</dbReference>
<sequence length="443" mass="49135">MTIYALSSGPGISGVAVVRVSGKETAEVVKKLTGEELPSPRVATLKKFNKIDTNELIDEGVIIWFPGPNSYTGEDLAEFHVHGSRAVVSALHSSISKIKNCRLAEPGEFTKIAFQNGKINLLKAESIADLVSSETEIQRKQAIKIMSGKSSDQFNSWREKLLKILSHIEAKIDFPDEDLPKDILSEIQKTSDQISSEIKKILDDQKVGERIREGFKIAIVGPINAGKSSLLNYLSKRDVAIVSEIAGTTRDVIETHLNLDGYPVVVSDTAGIRDSKNEIEKKGIKLALNRAEDADLKLVIIDAKNVDFTGVLKDLVDENAILVVNKSDLLNGKLNEKLKKHDHILISIKNNSNLDKLILKIKSKLENKFLSHGDILITRERHRQHLEQCINHLQNFKSKNGSEEFDKAAEDLRLATRHLGMIVGKVDVEEILGSIFNDFCIGK</sequence>
<dbReference type="NCBIfam" id="TIGR00231">
    <property type="entry name" value="small_GTP"/>
    <property type="match status" value="1"/>
</dbReference>
<evidence type="ECO:0000256" key="3">
    <source>
        <dbReference type="ARBA" id="ARBA00022694"/>
    </source>
</evidence>
<comment type="subcellular location">
    <subcellularLocation>
        <location evidence="1">Mitochondrion</location>
    </subcellularLocation>
</comment>
<accession>A0A382AQ71</accession>
<name>A0A382AQ71_9ZZZZ</name>
<dbReference type="Pfam" id="PF10396">
    <property type="entry name" value="TrmE_N"/>
    <property type="match status" value="1"/>
</dbReference>
<dbReference type="FunFam" id="3.30.1360.120:FF:000007">
    <property type="entry name" value="tRNA modification GTPase GTPBP3, mitochondrial"/>
    <property type="match status" value="1"/>
</dbReference>
<dbReference type="InterPro" id="IPR006073">
    <property type="entry name" value="GTP-bd"/>
</dbReference>
<dbReference type="SUPFAM" id="SSF116878">
    <property type="entry name" value="TrmE connector domain"/>
    <property type="match status" value="1"/>
</dbReference>
<keyword evidence="4" id="KW-0547">Nucleotide-binding</keyword>
<dbReference type="PROSITE" id="PS51709">
    <property type="entry name" value="G_TRME"/>
    <property type="match status" value="1"/>
</dbReference>
<dbReference type="EMBL" id="UINC01026212">
    <property type="protein sequence ID" value="SVB03252.1"/>
    <property type="molecule type" value="Genomic_DNA"/>
</dbReference>
<dbReference type="NCBIfam" id="NF003661">
    <property type="entry name" value="PRK05291.1-3"/>
    <property type="match status" value="1"/>
</dbReference>
<dbReference type="Gene3D" id="1.20.120.430">
    <property type="entry name" value="tRNA modification GTPase MnmE domain 2"/>
    <property type="match status" value="1"/>
</dbReference>
<reference evidence="7" key="1">
    <citation type="submission" date="2018-05" db="EMBL/GenBank/DDBJ databases">
        <authorList>
            <person name="Lanie J.A."/>
            <person name="Ng W.-L."/>
            <person name="Kazmierczak K.M."/>
            <person name="Andrzejewski T.M."/>
            <person name="Davidsen T.M."/>
            <person name="Wayne K.J."/>
            <person name="Tettelin H."/>
            <person name="Glass J.I."/>
            <person name="Rusch D."/>
            <person name="Podicherti R."/>
            <person name="Tsui H.-C.T."/>
            <person name="Winkler M.E."/>
        </authorList>
    </citation>
    <scope>NUCLEOTIDE SEQUENCE</scope>
</reference>
<dbReference type="InterPro" id="IPR027417">
    <property type="entry name" value="P-loop_NTPase"/>
</dbReference>
<dbReference type="SUPFAM" id="SSF52540">
    <property type="entry name" value="P-loop containing nucleoside triphosphate hydrolases"/>
    <property type="match status" value="1"/>
</dbReference>
<evidence type="ECO:0000259" key="6">
    <source>
        <dbReference type="PROSITE" id="PS51709"/>
    </source>
</evidence>
<dbReference type="InterPro" id="IPR027368">
    <property type="entry name" value="MnmE_dom2"/>
</dbReference>
<organism evidence="7">
    <name type="scientific">marine metagenome</name>
    <dbReference type="NCBI Taxonomy" id="408172"/>
    <lineage>
        <taxon>unclassified sequences</taxon>
        <taxon>metagenomes</taxon>
        <taxon>ecological metagenomes</taxon>
    </lineage>
</organism>
<comment type="similarity">
    <text evidence="2">Belongs to the TRAFAC class TrmE-Era-EngA-EngB-Septin-like GTPase superfamily. TrmE GTPase family.</text>
</comment>
<dbReference type="AlphaFoldDB" id="A0A382AQ71"/>
<evidence type="ECO:0000256" key="1">
    <source>
        <dbReference type="ARBA" id="ARBA00004173"/>
    </source>
</evidence>
<dbReference type="GO" id="GO:0030488">
    <property type="term" value="P:tRNA methylation"/>
    <property type="evidence" value="ECO:0007669"/>
    <property type="project" value="TreeGrafter"/>
</dbReference>
<gene>
    <name evidence="7" type="ORF">METZ01_LOCUS156106</name>
</gene>
<dbReference type="CDD" id="cd04164">
    <property type="entry name" value="trmE"/>
    <property type="match status" value="1"/>
</dbReference>
<dbReference type="PANTHER" id="PTHR42714">
    <property type="entry name" value="TRNA MODIFICATION GTPASE GTPBP3"/>
    <property type="match status" value="1"/>
</dbReference>
<protein>
    <recommendedName>
        <fullName evidence="6">TrmE-type G domain-containing protein</fullName>
    </recommendedName>
</protein>
<keyword evidence="5" id="KW-0342">GTP-binding</keyword>
<dbReference type="NCBIfam" id="TIGR00450">
    <property type="entry name" value="mnmE_trmE_thdF"/>
    <property type="match status" value="1"/>
</dbReference>
<dbReference type="Pfam" id="PF01926">
    <property type="entry name" value="MMR_HSR1"/>
    <property type="match status" value="1"/>
</dbReference>
<keyword evidence="3" id="KW-0819">tRNA processing</keyword>
<dbReference type="InterPro" id="IPR005225">
    <property type="entry name" value="Small_GTP-bd"/>
</dbReference>
<dbReference type="Gene3D" id="3.40.50.300">
    <property type="entry name" value="P-loop containing nucleotide triphosphate hydrolases"/>
    <property type="match status" value="1"/>
</dbReference>
<feature type="domain" description="TrmE-type G" evidence="6">
    <location>
        <begin position="214"/>
        <end position="366"/>
    </location>
</feature>
<proteinExistence type="inferred from homology"/>
<evidence type="ECO:0000256" key="5">
    <source>
        <dbReference type="ARBA" id="ARBA00023134"/>
    </source>
</evidence>
<dbReference type="InterPro" id="IPR004520">
    <property type="entry name" value="GTPase_MnmE"/>
</dbReference>
<dbReference type="InterPro" id="IPR031168">
    <property type="entry name" value="G_TrmE"/>
</dbReference>
<dbReference type="GO" id="GO:0003924">
    <property type="term" value="F:GTPase activity"/>
    <property type="evidence" value="ECO:0007669"/>
    <property type="project" value="InterPro"/>
</dbReference>
<dbReference type="GO" id="GO:0005525">
    <property type="term" value="F:GTP binding"/>
    <property type="evidence" value="ECO:0007669"/>
    <property type="project" value="UniProtKB-KW"/>
</dbReference>
<dbReference type="PANTHER" id="PTHR42714:SF2">
    <property type="entry name" value="TRNA MODIFICATION GTPASE GTPBP3, MITOCHONDRIAL"/>
    <property type="match status" value="1"/>
</dbReference>
<dbReference type="Gene3D" id="3.30.1360.120">
    <property type="entry name" value="Probable tRNA modification gtpase trme, domain 1"/>
    <property type="match status" value="1"/>
</dbReference>